<protein>
    <submittedName>
        <fullName evidence="3">Nitroreductase family deazaflavin-dependent oxidoreductase</fullName>
    </submittedName>
</protein>
<dbReference type="InterPro" id="IPR004378">
    <property type="entry name" value="F420H2_quin_Rdtase"/>
</dbReference>
<organism evidence="3 4">
    <name type="scientific">Streptosporangium longisporum</name>
    <dbReference type="NCBI Taxonomy" id="46187"/>
    <lineage>
        <taxon>Bacteria</taxon>
        <taxon>Bacillati</taxon>
        <taxon>Actinomycetota</taxon>
        <taxon>Actinomycetes</taxon>
        <taxon>Streptosporangiales</taxon>
        <taxon>Streptosporangiaceae</taxon>
        <taxon>Streptosporangium</taxon>
    </lineage>
</organism>
<accession>A0ABN3Y802</accession>
<dbReference type="EMBL" id="BAAAWD010000015">
    <property type="protein sequence ID" value="GAA3022464.1"/>
    <property type="molecule type" value="Genomic_DNA"/>
</dbReference>
<dbReference type="Proteomes" id="UP001499930">
    <property type="component" value="Unassembled WGS sequence"/>
</dbReference>
<sequence>MLFGQEHVERYRATDGAEGHDWQGTTALILTTTGRRSGERRDTPLIYQRYGDDYLVVASKGGADEPPLWYLNLQADPDVEVQVLGDRFKARARTATPQEKQEMWPVMTAAWPAYDDYQKKTDRDIPVVVLERVAS</sequence>
<evidence type="ECO:0000256" key="2">
    <source>
        <dbReference type="ARBA" id="ARBA00049106"/>
    </source>
</evidence>
<name>A0ABN3Y802_9ACTN</name>
<reference evidence="3 4" key="1">
    <citation type="journal article" date="2019" name="Int. J. Syst. Evol. Microbiol.">
        <title>The Global Catalogue of Microorganisms (GCM) 10K type strain sequencing project: providing services to taxonomists for standard genome sequencing and annotation.</title>
        <authorList>
            <consortium name="The Broad Institute Genomics Platform"/>
            <consortium name="The Broad Institute Genome Sequencing Center for Infectious Disease"/>
            <person name="Wu L."/>
            <person name="Ma J."/>
        </authorList>
    </citation>
    <scope>NUCLEOTIDE SEQUENCE [LARGE SCALE GENOMIC DNA]</scope>
    <source>
        <strain evidence="3 4">JCM 3106</strain>
    </source>
</reference>
<dbReference type="PANTHER" id="PTHR39428:SF1">
    <property type="entry name" value="F420H(2)-DEPENDENT QUINONE REDUCTASE RV1261C"/>
    <property type="match status" value="1"/>
</dbReference>
<dbReference type="PANTHER" id="PTHR39428">
    <property type="entry name" value="F420H(2)-DEPENDENT QUINONE REDUCTASE RV1261C"/>
    <property type="match status" value="1"/>
</dbReference>
<comment type="catalytic activity">
    <reaction evidence="2">
        <text>oxidized coenzyme F420-(gamma-L-Glu)(n) + a quinol + H(+) = reduced coenzyme F420-(gamma-L-Glu)(n) + a quinone</text>
        <dbReference type="Rhea" id="RHEA:39663"/>
        <dbReference type="Rhea" id="RHEA-COMP:12939"/>
        <dbReference type="Rhea" id="RHEA-COMP:14378"/>
        <dbReference type="ChEBI" id="CHEBI:15378"/>
        <dbReference type="ChEBI" id="CHEBI:24646"/>
        <dbReference type="ChEBI" id="CHEBI:132124"/>
        <dbReference type="ChEBI" id="CHEBI:133980"/>
        <dbReference type="ChEBI" id="CHEBI:139511"/>
    </reaction>
</comment>
<dbReference type="NCBIfam" id="TIGR00026">
    <property type="entry name" value="hi_GC_TIGR00026"/>
    <property type="match status" value="1"/>
</dbReference>
<keyword evidence="4" id="KW-1185">Reference proteome</keyword>
<evidence type="ECO:0000256" key="1">
    <source>
        <dbReference type="ARBA" id="ARBA00008710"/>
    </source>
</evidence>
<comment type="caution">
    <text evidence="3">The sequence shown here is derived from an EMBL/GenBank/DDBJ whole genome shotgun (WGS) entry which is preliminary data.</text>
</comment>
<dbReference type="Gene3D" id="2.30.110.10">
    <property type="entry name" value="Electron Transport, Fmn-binding Protein, Chain A"/>
    <property type="match status" value="1"/>
</dbReference>
<comment type="similarity">
    <text evidence="1">Belongs to the F420H(2)-dependent quinone reductase family.</text>
</comment>
<dbReference type="RefSeq" id="WP_344900237.1">
    <property type="nucleotide sequence ID" value="NZ_BAAAWD010000015.1"/>
</dbReference>
<dbReference type="InterPro" id="IPR012349">
    <property type="entry name" value="Split_barrel_FMN-bd"/>
</dbReference>
<evidence type="ECO:0000313" key="3">
    <source>
        <dbReference type="EMBL" id="GAA3022464.1"/>
    </source>
</evidence>
<evidence type="ECO:0000313" key="4">
    <source>
        <dbReference type="Proteomes" id="UP001499930"/>
    </source>
</evidence>
<gene>
    <name evidence="3" type="ORF">GCM10017559_54440</name>
</gene>
<dbReference type="Pfam" id="PF04075">
    <property type="entry name" value="F420H2_quin_red"/>
    <property type="match status" value="1"/>
</dbReference>
<proteinExistence type="inferred from homology"/>